<gene>
    <name evidence="2" type="ORF">DWY46_04775</name>
    <name evidence="1" type="ORF">DWZ12_05540</name>
</gene>
<sequence length="202" mass="24302">MSDREEKKPRLEKMVDASEYKQKDTAINKLIKAFIPDNIYDLKDYIVSEIVIPTIKDGLDDTWNAVFRGSGRKKSSSRRGRHYYDDDDDMRPAYRKYYDDRRRDDRYSDDRYYQPERSDFKNVKFKSRGDAERILTKMEDIIYKNRFVSLLDFYDLTGQPTRSTDDNYGWTNLDRAKVERLRSDNGYIIRFPSPMPLDREYD</sequence>
<dbReference type="Proteomes" id="UP000285839">
    <property type="component" value="Unassembled WGS sequence"/>
</dbReference>
<dbReference type="EMBL" id="QRSS01000005">
    <property type="protein sequence ID" value="RGQ05932.1"/>
    <property type="molecule type" value="Genomic_DNA"/>
</dbReference>
<proteinExistence type="predicted"/>
<evidence type="ECO:0000313" key="4">
    <source>
        <dbReference type="Proteomes" id="UP000285839"/>
    </source>
</evidence>
<dbReference type="EMBL" id="QRUH01000002">
    <property type="protein sequence ID" value="RGR50703.1"/>
    <property type="molecule type" value="Genomic_DNA"/>
</dbReference>
<evidence type="ECO:0000313" key="2">
    <source>
        <dbReference type="EMBL" id="RGR50703.1"/>
    </source>
</evidence>
<name>A0A411ZSY8_9FIRM</name>
<dbReference type="AlphaFoldDB" id="A0A411ZSY8"/>
<dbReference type="RefSeq" id="WP_118031229.1">
    <property type="nucleotide sequence ID" value="NZ_QRSS01000005.1"/>
</dbReference>
<dbReference type="Proteomes" id="UP000283585">
    <property type="component" value="Unassembled WGS sequence"/>
</dbReference>
<evidence type="ECO:0000313" key="1">
    <source>
        <dbReference type="EMBL" id="RGQ05932.1"/>
    </source>
</evidence>
<evidence type="ECO:0000313" key="3">
    <source>
        <dbReference type="Proteomes" id="UP000283585"/>
    </source>
</evidence>
<protein>
    <submittedName>
        <fullName evidence="1">Uncharacterized protein</fullName>
    </submittedName>
</protein>
<reference evidence="3 4" key="1">
    <citation type="submission" date="2018-08" db="EMBL/GenBank/DDBJ databases">
        <title>A genome reference for cultivated species of the human gut microbiota.</title>
        <authorList>
            <person name="Zou Y."/>
            <person name="Xue W."/>
            <person name="Luo G."/>
        </authorList>
    </citation>
    <scope>NUCLEOTIDE SEQUENCE [LARGE SCALE GENOMIC DNA]</scope>
    <source>
        <strain evidence="2 4">AF25-21</strain>
        <strain evidence="1 3">AF29-2BH</strain>
    </source>
</reference>
<accession>A0A411ZSY8</accession>
<organism evidence="1 3">
    <name type="scientific">Blautia obeum</name>
    <dbReference type="NCBI Taxonomy" id="40520"/>
    <lineage>
        <taxon>Bacteria</taxon>
        <taxon>Bacillati</taxon>
        <taxon>Bacillota</taxon>
        <taxon>Clostridia</taxon>
        <taxon>Lachnospirales</taxon>
        <taxon>Lachnospiraceae</taxon>
        <taxon>Blautia</taxon>
    </lineage>
</organism>
<comment type="caution">
    <text evidence="1">The sequence shown here is derived from an EMBL/GenBank/DDBJ whole genome shotgun (WGS) entry which is preliminary data.</text>
</comment>